<dbReference type="EMBL" id="CP053661">
    <property type="protein sequence ID" value="QKD81928.1"/>
    <property type="molecule type" value="Genomic_DNA"/>
</dbReference>
<evidence type="ECO:0000313" key="12">
    <source>
        <dbReference type="Proteomes" id="UP000505210"/>
    </source>
</evidence>
<name>A0A6M8B617_9CYAN</name>
<evidence type="ECO:0000256" key="2">
    <source>
        <dbReference type="ARBA" id="ARBA00022531"/>
    </source>
</evidence>
<dbReference type="GO" id="GO:0110102">
    <property type="term" value="P:ribulose bisphosphate carboxylase complex assembly"/>
    <property type="evidence" value="ECO:0007669"/>
    <property type="project" value="UniProtKB-UniRule"/>
</dbReference>
<sequence length="369" mass="41184">MINLPPEPSETSPASPAPDRAPAEPDIEALILLLRRKQGTWMDWGKACLQLQKAGYSPQQIFEATGFEPVQQNQIVVAAQVYLSMLKVGVSDAVRARFERTGSDTLYEFRVLSQGDRAAVAELVVQKGVDSEGARDLVRAVKEYSRLAAPPEKFPQAPGDAVAYFCWNLARQQADLQARSRLIAQGLKFASSDSARQQLEHLLTDFGVARVQQAPRLPFYRLETESEVPRVIPVAGRLPLSRAHLQAVPILQEEEPFGIVKFSGIGAWVPVPGWQVILAAEDPVALITDSDQLPNVPEGPSEPVLVILDRAQRQWDEFSYFVVDQEGHLDIQWFDVPPAKPILGRVVLIMRPKRVLDEDFNKELWQLEE</sequence>
<keyword evidence="3 6" id="KW-0143">Chaperone</keyword>
<dbReference type="KEGG" id="theu:HPC62_06710"/>
<comment type="subunit">
    <text evidence="6">Homodimer. Forms an RbcL(8)-Raf1(8) complex. Forms complexes of many stoichiometries with RbcL with and without RbcS. RbcX and Raf1 can bind simultaneously to RbcL.</text>
</comment>
<feature type="region of interest" description="Disordered" evidence="7">
    <location>
        <begin position="1"/>
        <end position="22"/>
    </location>
</feature>
<evidence type="ECO:0000313" key="11">
    <source>
        <dbReference type="EMBL" id="QKD81928.1"/>
    </source>
</evidence>
<dbReference type="Pfam" id="PF18578">
    <property type="entry name" value="Raf1_N"/>
    <property type="match status" value="1"/>
</dbReference>
<evidence type="ECO:0000256" key="6">
    <source>
        <dbReference type="HAMAP-Rule" id="MF_00856"/>
    </source>
</evidence>
<feature type="region of interest" description="N-terminal alpha-helix" evidence="6">
    <location>
        <begin position="24"/>
        <end position="205"/>
    </location>
</feature>
<protein>
    <recommendedName>
        <fullName evidence="5 6">RuBisCO accumulation factor 1</fullName>
    </recommendedName>
</protein>
<dbReference type="AlphaFoldDB" id="A0A6M8B617"/>
<dbReference type="RefSeq" id="WP_172354310.1">
    <property type="nucleotide sequence ID" value="NZ_CP053661.1"/>
</dbReference>
<dbReference type="HAMAP" id="MF_00856">
    <property type="entry name" value="Raf1"/>
    <property type="match status" value="1"/>
</dbReference>
<dbReference type="InterPro" id="IPR040781">
    <property type="entry name" value="Raf1_HTH"/>
</dbReference>
<keyword evidence="2 6" id="KW-0602">Photosynthesis</keyword>
<dbReference type="GO" id="GO:0015977">
    <property type="term" value="P:carbon fixation"/>
    <property type="evidence" value="ECO:0007669"/>
    <property type="project" value="UniProtKB-UniRule"/>
</dbReference>
<evidence type="ECO:0000259" key="8">
    <source>
        <dbReference type="Pfam" id="PF18087"/>
    </source>
</evidence>
<organism evidence="11 12">
    <name type="scientific">Thermoleptolyngbya sichuanensis A183</name>
    <dbReference type="NCBI Taxonomy" id="2737172"/>
    <lineage>
        <taxon>Bacteria</taxon>
        <taxon>Bacillati</taxon>
        <taxon>Cyanobacteriota</taxon>
        <taxon>Cyanophyceae</taxon>
        <taxon>Oculatellales</taxon>
        <taxon>Oculatellaceae</taxon>
        <taxon>Thermoleptolyngbya</taxon>
        <taxon>Thermoleptolyngbya sichuanensis</taxon>
    </lineage>
</organism>
<comment type="similarity">
    <text evidence="6">Belongs to the RAF family.</text>
</comment>
<feature type="domain" description="Rubisco accumulation factor 1 C-terminal" evidence="8">
    <location>
        <begin position="217"/>
        <end position="354"/>
    </location>
</feature>
<dbReference type="InterPro" id="IPR040858">
    <property type="entry name" value="Raf1_C"/>
</dbReference>
<evidence type="ECO:0000259" key="9">
    <source>
        <dbReference type="Pfam" id="PF18578"/>
    </source>
</evidence>
<dbReference type="InterPro" id="IPR037494">
    <property type="entry name" value="RAF1"/>
</dbReference>
<comment type="domain">
    <text evidence="6">Has 3 domains, the N-terminal alpha-helical domain, an extended flexible linker and the C-terminal beta-sheet domain. The 2 C-terminal beta-sheet domains are swapped and pack against each other to form the dimer interface.</text>
</comment>
<dbReference type="InterPro" id="IPR041358">
    <property type="entry name" value="Raf1_N"/>
</dbReference>
<feature type="region of interest" description="C-terminal beta-sheet" evidence="6">
    <location>
        <begin position="229"/>
        <end position="355"/>
    </location>
</feature>
<accession>A0A6M8B617</accession>
<dbReference type="PANTHER" id="PTHR35299:SF6">
    <property type="entry name" value="RUBISCO ACCUMULATION FACTOR 1"/>
    <property type="match status" value="1"/>
</dbReference>
<dbReference type="Pfam" id="PF18579">
    <property type="entry name" value="Raf1_HTH"/>
    <property type="match status" value="1"/>
</dbReference>
<comment type="subcellular location">
    <subcellularLocation>
        <location evidence="6">Cytoplasm</location>
    </subcellularLocation>
</comment>
<feature type="domain" description="Rubisco accumulation factor 1 alpha-helical" evidence="9">
    <location>
        <begin position="98"/>
        <end position="203"/>
    </location>
</feature>
<feature type="compositionally biased region" description="Low complexity" evidence="7">
    <location>
        <begin position="9"/>
        <end position="20"/>
    </location>
</feature>
<dbReference type="InterPro" id="IPR046382">
    <property type="entry name" value="Raf1_cyn"/>
</dbReference>
<evidence type="ECO:0000259" key="10">
    <source>
        <dbReference type="Pfam" id="PF18579"/>
    </source>
</evidence>
<dbReference type="GO" id="GO:0005737">
    <property type="term" value="C:cytoplasm"/>
    <property type="evidence" value="ECO:0007669"/>
    <property type="project" value="UniProtKB-SubCell"/>
</dbReference>
<dbReference type="GO" id="GO:0015979">
    <property type="term" value="P:photosynthesis"/>
    <property type="evidence" value="ECO:0007669"/>
    <property type="project" value="UniProtKB-KW"/>
</dbReference>
<proteinExistence type="inferred from homology"/>
<keyword evidence="12" id="KW-1185">Reference proteome</keyword>
<evidence type="ECO:0000256" key="4">
    <source>
        <dbReference type="ARBA" id="ARBA00023300"/>
    </source>
</evidence>
<keyword evidence="1 6" id="KW-0963">Cytoplasm</keyword>
<gene>
    <name evidence="6" type="primary">raf1</name>
    <name evidence="11" type="ORF">HPC62_06710</name>
</gene>
<reference evidence="11 12" key="1">
    <citation type="submission" date="2020-05" db="EMBL/GenBank/DDBJ databases">
        <title>Complete genome sequence of of a novel Thermoleptolyngbya strain isolated from hot springs of Ganzi, Sichuan China.</title>
        <authorList>
            <person name="Tang J."/>
            <person name="Daroch M."/>
            <person name="Li L."/>
            <person name="Waleron K."/>
            <person name="Waleron M."/>
            <person name="Waleron M."/>
        </authorList>
    </citation>
    <scope>NUCLEOTIDE SEQUENCE [LARGE SCALE GENOMIC DNA]</scope>
    <source>
        <strain evidence="11 12">PKUAC-SCTA183</strain>
    </source>
</reference>
<dbReference type="Proteomes" id="UP000505210">
    <property type="component" value="Chromosome"/>
</dbReference>
<dbReference type="Pfam" id="PF18087">
    <property type="entry name" value="RuBisCo_chap_C"/>
    <property type="match status" value="1"/>
</dbReference>
<evidence type="ECO:0000256" key="3">
    <source>
        <dbReference type="ARBA" id="ARBA00023186"/>
    </source>
</evidence>
<evidence type="ECO:0000256" key="5">
    <source>
        <dbReference type="ARBA" id="ARBA00023859"/>
    </source>
</evidence>
<evidence type="ECO:0000256" key="7">
    <source>
        <dbReference type="SAM" id="MobiDB-lite"/>
    </source>
</evidence>
<evidence type="ECO:0000256" key="1">
    <source>
        <dbReference type="ARBA" id="ARBA00022490"/>
    </source>
</evidence>
<keyword evidence="4 6" id="KW-0120">Carbon dioxide fixation</keyword>
<comment type="function">
    <text evidence="6">A major RuBisCO chaperone. Acts after GroEL-GroES chaperonin to fold and/or assemble the large subunit of RuBisCO (ccbL, rbcL). Cooperates with RbcX in RbcL folding, plays the major role in assembly of dimers into RbcL(8)-Raf1(8) intermediate complexes. RbcS replaces Raf1, leading to holoenzyme formation.</text>
</comment>
<feature type="domain" description="Rubisco accumulation factor 1 helix turn helix" evidence="10">
    <location>
        <begin position="26"/>
        <end position="85"/>
    </location>
</feature>
<dbReference type="PANTHER" id="PTHR35299">
    <property type="entry name" value="RUBISCO ACCUMULATION FACTOR 1"/>
    <property type="match status" value="1"/>
</dbReference>